<evidence type="ECO:0000313" key="2">
    <source>
        <dbReference type="EMBL" id="MBC3540168.1"/>
    </source>
</evidence>
<dbReference type="EMBL" id="JACOAF010000025">
    <property type="protein sequence ID" value="MBC3540168.1"/>
    <property type="molecule type" value="Genomic_DNA"/>
</dbReference>
<protein>
    <submittedName>
        <fullName evidence="2">Uncharacterized protein</fullName>
    </submittedName>
</protein>
<reference evidence="2 3" key="1">
    <citation type="journal article" date="2019" name="Int. J. Syst. Evol. Microbiol.">
        <title>Rufibacter sediminis sp. nov., isolated from freshwater lake sediment.</title>
        <authorList>
            <person name="Qu J.H."/>
            <person name="Zhang L.J."/>
            <person name="Fu Y.H."/>
            <person name="Li H.F."/>
        </authorList>
    </citation>
    <scope>NUCLEOTIDE SEQUENCE [LARGE SCALE GENOMIC DNA]</scope>
    <source>
        <strain evidence="2 3">H-1</strain>
    </source>
</reference>
<comment type="caution">
    <text evidence="2">The sequence shown here is derived from an EMBL/GenBank/DDBJ whole genome shotgun (WGS) entry which is preliminary data.</text>
</comment>
<keyword evidence="1" id="KW-0175">Coiled coil</keyword>
<feature type="coiled-coil region" evidence="1">
    <location>
        <begin position="190"/>
        <end position="217"/>
    </location>
</feature>
<sequence length="222" mass="25996">MDLNEIFKFFLSASFITGLAGYTVKKFLDKSLDLAIEKYRSTLNHDLETHKSDLVKDTERFRSELSRVATEHQIIYGKLHEKRAKGVEEIHELLFMLEQKLEFVTTLAQGPEWLTNEARENDASEHLKKLTDKLELNKIYLNEKLCTNISSILAMSKDIIAEMRTAKFIEQFNQRQTTRSSERDNSENPIVKWRQLENKVQNELKSARNEIVEMLREIFGVK</sequence>
<evidence type="ECO:0000313" key="3">
    <source>
        <dbReference type="Proteomes" id="UP000659698"/>
    </source>
</evidence>
<dbReference type="Proteomes" id="UP000659698">
    <property type="component" value="Unassembled WGS sequence"/>
</dbReference>
<evidence type="ECO:0000256" key="1">
    <source>
        <dbReference type="SAM" id="Coils"/>
    </source>
</evidence>
<dbReference type="RefSeq" id="WP_186637279.1">
    <property type="nucleotide sequence ID" value="NZ_JACOAF010000025.1"/>
</dbReference>
<gene>
    <name evidence="2" type="ORF">H7U12_10780</name>
</gene>
<proteinExistence type="predicted"/>
<accession>A0ABR6VSJ1</accession>
<name>A0ABR6VSJ1_9BACT</name>
<organism evidence="2 3">
    <name type="scientific">Rufibacter sediminis</name>
    <dbReference type="NCBI Taxonomy" id="2762756"/>
    <lineage>
        <taxon>Bacteria</taxon>
        <taxon>Pseudomonadati</taxon>
        <taxon>Bacteroidota</taxon>
        <taxon>Cytophagia</taxon>
        <taxon>Cytophagales</taxon>
        <taxon>Hymenobacteraceae</taxon>
        <taxon>Rufibacter</taxon>
    </lineage>
</organism>
<keyword evidence="3" id="KW-1185">Reference proteome</keyword>